<name>A0A834TF56_9FABA</name>
<evidence type="ECO:0000313" key="2">
    <source>
        <dbReference type="Proteomes" id="UP000634136"/>
    </source>
</evidence>
<reference evidence="1" key="1">
    <citation type="submission" date="2020-09" db="EMBL/GenBank/DDBJ databases">
        <title>Genome-Enabled Discovery of Anthraquinone Biosynthesis in Senna tora.</title>
        <authorList>
            <person name="Kang S.-H."/>
            <person name="Pandey R.P."/>
            <person name="Lee C.-M."/>
            <person name="Sim J.-S."/>
            <person name="Jeong J.-T."/>
            <person name="Choi B.-S."/>
            <person name="Jung M."/>
            <person name="Ginzburg D."/>
            <person name="Zhao K."/>
            <person name="Won S.Y."/>
            <person name="Oh T.-J."/>
            <person name="Yu Y."/>
            <person name="Kim N.-H."/>
            <person name="Lee O.R."/>
            <person name="Lee T.-H."/>
            <person name="Bashyal P."/>
            <person name="Kim T.-S."/>
            <person name="Lee W.-H."/>
            <person name="Kawkins C."/>
            <person name="Kim C.-K."/>
            <person name="Kim J.S."/>
            <person name="Ahn B.O."/>
            <person name="Rhee S.Y."/>
            <person name="Sohng J.K."/>
        </authorList>
    </citation>
    <scope>NUCLEOTIDE SEQUENCE</scope>
    <source>
        <tissue evidence="1">Leaf</tissue>
    </source>
</reference>
<proteinExistence type="predicted"/>
<dbReference type="EMBL" id="JAAIUW010000008">
    <property type="protein sequence ID" value="KAF7821007.1"/>
    <property type="molecule type" value="Genomic_DNA"/>
</dbReference>
<evidence type="ECO:0000313" key="1">
    <source>
        <dbReference type="EMBL" id="KAF7821007.1"/>
    </source>
</evidence>
<accession>A0A834TF56</accession>
<organism evidence="1 2">
    <name type="scientific">Senna tora</name>
    <dbReference type="NCBI Taxonomy" id="362788"/>
    <lineage>
        <taxon>Eukaryota</taxon>
        <taxon>Viridiplantae</taxon>
        <taxon>Streptophyta</taxon>
        <taxon>Embryophyta</taxon>
        <taxon>Tracheophyta</taxon>
        <taxon>Spermatophyta</taxon>
        <taxon>Magnoliopsida</taxon>
        <taxon>eudicotyledons</taxon>
        <taxon>Gunneridae</taxon>
        <taxon>Pentapetalae</taxon>
        <taxon>rosids</taxon>
        <taxon>fabids</taxon>
        <taxon>Fabales</taxon>
        <taxon>Fabaceae</taxon>
        <taxon>Caesalpinioideae</taxon>
        <taxon>Cassia clade</taxon>
        <taxon>Senna</taxon>
    </lineage>
</organism>
<gene>
    <name evidence="1" type="ORF">G2W53_026462</name>
</gene>
<protein>
    <submittedName>
        <fullName evidence="1">Uncharacterized protein</fullName>
    </submittedName>
</protein>
<keyword evidence="2" id="KW-1185">Reference proteome</keyword>
<dbReference type="AlphaFoldDB" id="A0A834TF56"/>
<comment type="caution">
    <text evidence="1">The sequence shown here is derived from an EMBL/GenBank/DDBJ whole genome shotgun (WGS) entry which is preliminary data.</text>
</comment>
<sequence>MAWDVCGSCLNIFWMTNRGQISENFANYVAKDLLCKWVKHVGSRCIYEPEWF</sequence>
<dbReference type="Proteomes" id="UP000634136">
    <property type="component" value="Unassembled WGS sequence"/>
</dbReference>